<feature type="compositionally biased region" description="Basic and acidic residues" evidence="2">
    <location>
        <begin position="437"/>
        <end position="452"/>
    </location>
</feature>
<feature type="region of interest" description="Disordered" evidence="2">
    <location>
        <begin position="1215"/>
        <end position="1254"/>
    </location>
</feature>
<feature type="domain" description="RRM" evidence="3">
    <location>
        <begin position="494"/>
        <end position="567"/>
    </location>
</feature>
<feature type="compositionally biased region" description="Low complexity" evidence="2">
    <location>
        <begin position="254"/>
        <end position="278"/>
    </location>
</feature>
<dbReference type="PROSITE" id="PS50102">
    <property type="entry name" value="RRM"/>
    <property type="match status" value="2"/>
</dbReference>
<dbReference type="Gene3D" id="3.30.70.330">
    <property type="match status" value="3"/>
</dbReference>
<protein>
    <submittedName>
        <fullName evidence="4">Matrin-3</fullName>
    </submittedName>
</protein>
<feature type="domain" description="RRM" evidence="3">
    <location>
        <begin position="1110"/>
        <end position="1186"/>
    </location>
</feature>
<name>A0A3N0ZAP5_ANAGA</name>
<sequence length="1300" mass="146121">MSYNPPYRNPPDGFSANNDKYKDPQRIHPREPNAYMSRIRSTSSEQTSLSSSELSIFPPGKALSFLHSCGLDAEDLKTLAELPEHLITADALPDLLAEIKKKKMSSTSSSRSSALQASTSTRSWDDRSHTQSVEYPLDLPVRQSYSLNREQVPAWDDRWGNAQQTSSAARTYTSSEPNYVVEYNHLKDKKSYFDKASSYDTEPSRQKTSVVPQSYANYSQSSHLSSRDISQSSQRSGRDLGQSSHLSGRDLNPSSQRSSRDVSQSSHLSSRDVSLSSRNVALPSLLSSRDVGPPSVLSSRGVAPHSLQSRRDLGPPSNLSSRDIGPSSFLSSRDVGLPSLLSIRDLAPPSRLSSRDASQPLRQRKREVIHIVPTRKEASDFHGKTPPVFPDACVLCEITVLSSKDWSVHVKGPQHANSQLSLVEKYPEWDQTIQSARRNESRPESSKSRTTQERGGTSRSRNGSSGSRVAASSSKKESSSSKNQNKTAATTTKCKVVCVKFEVDDVDEAYLKKLLGQFGAIIKIIMFPKLGYVEMATVEEASKLVEHYSTNSLKLKGKTINVCFSSEYQTLGDVDKEKSPVPYSSRRRRSTSPKRRSRSSRKDSPSPKRRASEERSRSRRSHDSKKREESQSSLEKTKESSRRDSSSKSHSKRSSPSKDQKQKTKTDESVEEKVEEDNDQSEVMEDDSDLEGVAVIADDGEELNSEDEFTVDEDQDDEEYDITDVLTEEDIPEDTQTVEESNDQTKPSDMDTSNVQSETSECVPTATTSDRSSDCKEAQELQQGEQKELQQGEQKELQQGEQKELQKEQKEPQKEEQKELQQGKQKELQKEQKEPQKEEQKELQQGEQKELQKEEQKEPQQGGQKELQKEEQKEPQKEELQQGEQKELQKGEQEELQQGDQKDETLEMEEKATDFPENLENLSTSDEFKEEMLTEQGDEKEISALSTEENYGRVLEVAGFPVAKKFSEKDLLRIGEKYGEVADCCLVRFNRKVEKALIEMVNAADAAKLEAESKRQRIRLGGKILRITVSNTYSQVNTGKSDDSDSERAESLEHVEEKMKEPSCSLVSSEESTVVMTETETSEEAAESQKEPNMDVILQMSSDEEEVYGRVLRIRNLPKPDEYTDADFLSIAEPYGKVKHHWMFRLHRTGLIEMENACDAEKVVSAANMNNITVAGKHPKVSVSTKHAHLNKRYFQHGPSDGSIQTSTELEKELWSDNPDVDSQEDEKQVSASDDGNEMKAENSDSVSEAQTPMMDPVGTEFVRPVVGYFCSLCNAIYASEEEAKDEHCRTPLHHQKLKA</sequence>
<feature type="compositionally biased region" description="Basic and acidic residues" evidence="2">
    <location>
        <begin position="1040"/>
        <end position="1057"/>
    </location>
</feature>
<evidence type="ECO:0000256" key="1">
    <source>
        <dbReference type="PROSITE-ProRule" id="PRU00176"/>
    </source>
</evidence>
<feature type="compositionally biased region" description="Polar residues" evidence="2">
    <location>
        <begin position="743"/>
        <end position="770"/>
    </location>
</feature>
<feature type="compositionally biased region" description="Acidic residues" evidence="2">
    <location>
        <begin position="673"/>
        <end position="690"/>
    </location>
</feature>
<proteinExistence type="predicted"/>
<feature type="compositionally biased region" description="Low complexity" evidence="2">
    <location>
        <begin position="106"/>
        <end position="122"/>
    </location>
</feature>
<feature type="region of interest" description="Disordered" evidence="2">
    <location>
        <begin position="432"/>
        <end position="486"/>
    </location>
</feature>
<feature type="region of interest" description="Disordered" evidence="2">
    <location>
        <begin position="106"/>
        <end position="129"/>
    </location>
</feature>
<dbReference type="PANTHER" id="PTHR15592">
    <property type="entry name" value="MATRIN 3/NUCLEAR PROTEIN 220-RELATED"/>
    <property type="match status" value="1"/>
</dbReference>
<feature type="compositionally biased region" description="Basic and acidic residues" evidence="2">
    <location>
        <begin position="600"/>
        <end position="616"/>
    </location>
</feature>
<dbReference type="OrthoDB" id="10072641at2759"/>
<feature type="compositionally biased region" description="Low complexity" evidence="2">
    <location>
        <begin position="219"/>
        <end position="235"/>
    </location>
</feature>
<keyword evidence="1" id="KW-0694">RNA-binding</keyword>
<feature type="compositionally biased region" description="Basic and acidic residues" evidence="2">
    <location>
        <begin position="19"/>
        <end position="31"/>
    </location>
</feature>
<dbReference type="GO" id="GO:0003723">
    <property type="term" value="F:RNA binding"/>
    <property type="evidence" value="ECO:0007669"/>
    <property type="project" value="UniProtKB-UniRule"/>
</dbReference>
<feature type="region of interest" description="Disordered" evidence="2">
    <location>
        <begin position="1035"/>
        <end position="1057"/>
    </location>
</feature>
<feature type="compositionally biased region" description="Polar residues" evidence="2">
    <location>
        <begin position="351"/>
        <end position="361"/>
    </location>
</feature>
<evidence type="ECO:0000313" key="5">
    <source>
        <dbReference type="Proteomes" id="UP000281406"/>
    </source>
</evidence>
<feature type="region of interest" description="Disordered" evidence="2">
    <location>
        <begin position="349"/>
        <end position="371"/>
    </location>
</feature>
<reference evidence="4 5" key="1">
    <citation type="submission" date="2018-10" db="EMBL/GenBank/DDBJ databases">
        <title>Genome assembly for a Yunnan-Guizhou Plateau 3E fish, Anabarilius grahami (Regan), and its evolutionary and genetic applications.</title>
        <authorList>
            <person name="Jiang W."/>
        </authorList>
    </citation>
    <scope>NUCLEOTIDE SEQUENCE [LARGE SCALE GENOMIC DNA]</scope>
    <source>
        <strain evidence="4">AG-KIZ</strain>
        <tissue evidence="4">Muscle</tissue>
    </source>
</reference>
<dbReference type="EMBL" id="RJVU01000233">
    <property type="protein sequence ID" value="ROL55505.1"/>
    <property type="molecule type" value="Genomic_DNA"/>
</dbReference>
<feature type="compositionally biased region" description="Basic and acidic residues" evidence="2">
    <location>
        <begin position="771"/>
        <end position="858"/>
    </location>
</feature>
<dbReference type="Proteomes" id="UP000281406">
    <property type="component" value="Unassembled WGS sequence"/>
</dbReference>
<dbReference type="InterPro" id="IPR012677">
    <property type="entry name" value="Nucleotide-bd_a/b_plait_sf"/>
</dbReference>
<feature type="compositionally biased region" description="Low complexity" evidence="2">
    <location>
        <begin position="454"/>
        <end position="473"/>
    </location>
</feature>
<gene>
    <name evidence="4" type="ORF">DPX16_8353</name>
</gene>
<comment type="caution">
    <text evidence="4">The sequence shown here is derived from an EMBL/GenBank/DDBJ whole genome shotgun (WGS) entry which is preliminary data.</text>
</comment>
<dbReference type="InterPro" id="IPR000504">
    <property type="entry name" value="RRM_dom"/>
</dbReference>
<feature type="compositionally biased region" description="Basic and acidic residues" evidence="2">
    <location>
        <begin position="866"/>
        <end position="893"/>
    </location>
</feature>
<dbReference type="CDD" id="cd12436">
    <property type="entry name" value="RRM1_2_MATR3_like"/>
    <property type="match status" value="1"/>
</dbReference>
<accession>A0A3N0ZAP5</accession>
<feature type="region of interest" description="Disordered" evidence="2">
    <location>
        <begin position="217"/>
        <end position="327"/>
    </location>
</feature>
<dbReference type="InterPro" id="IPR035979">
    <property type="entry name" value="RBD_domain_sf"/>
</dbReference>
<evidence type="ECO:0000256" key="2">
    <source>
        <dbReference type="SAM" id="MobiDB-lite"/>
    </source>
</evidence>
<dbReference type="SMART" id="SM00360">
    <property type="entry name" value="RRM"/>
    <property type="match status" value="3"/>
</dbReference>
<feature type="compositionally biased region" description="Acidic residues" evidence="2">
    <location>
        <begin position="698"/>
        <end position="742"/>
    </location>
</feature>
<feature type="compositionally biased region" description="Basic and acidic residues" evidence="2">
    <location>
        <begin position="656"/>
        <end position="672"/>
    </location>
</feature>
<organism evidence="4 5">
    <name type="scientific">Anabarilius grahami</name>
    <name type="common">Kanglang fish</name>
    <name type="synonym">Barilius grahami</name>
    <dbReference type="NCBI Taxonomy" id="495550"/>
    <lineage>
        <taxon>Eukaryota</taxon>
        <taxon>Metazoa</taxon>
        <taxon>Chordata</taxon>
        <taxon>Craniata</taxon>
        <taxon>Vertebrata</taxon>
        <taxon>Euteleostomi</taxon>
        <taxon>Actinopterygii</taxon>
        <taxon>Neopterygii</taxon>
        <taxon>Teleostei</taxon>
        <taxon>Ostariophysi</taxon>
        <taxon>Cypriniformes</taxon>
        <taxon>Xenocyprididae</taxon>
        <taxon>Xenocypridinae</taxon>
        <taxon>Xenocypridinae incertae sedis</taxon>
        <taxon>Anabarilius</taxon>
    </lineage>
</organism>
<feature type="region of interest" description="Disordered" evidence="2">
    <location>
        <begin position="574"/>
        <end position="925"/>
    </location>
</feature>
<keyword evidence="5" id="KW-1185">Reference proteome</keyword>
<evidence type="ECO:0000313" key="4">
    <source>
        <dbReference type="EMBL" id="ROL55505.1"/>
    </source>
</evidence>
<evidence type="ECO:0000259" key="3">
    <source>
        <dbReference type="PROSITE" id="PS50102"/>
    </source>
</evidence>
<feature type="compositionally biased region" description="Basic and acidic residues" evidence="2">
    <location>
        <begin position="625"/>
        <end position="647"/>
    </location>
</feature>
<feature type="compositionally biased region" description="Basic and acidic residues" evidence="2">
    <location>
        <begin position="900"/>
        <end position="914"/>
    </location>
</feature>
<feature type="compositionally biased region" description="Low complexity" evidence="2">
    <location>
        <begin position="41"/>
        <end position="54"/>
    </location>
</feature>
<dbReference type="SUPFAM" id="SSF54928">
    <property type="entry name" value="RNA-binding domain, RBD"/>
    <property type="match status" value="3"/>
</dbReference>
<feature type="region of interest" description="Disordered" evidence="2">
    <location>
        <begin position="1"/>
        <end position="54"/>
    </location>
</feature>
<feature type="compositionally biased region" description="Basic residues" evidence="2">
    <location>
        <begin position="585"/>
        <end position="599"/>
    </location>
</feature>